<reference evidence="6" key="1">
    <citation type="submission" date="2024-01" db="EMBL/GenBank/DDBJ databases">
        <title>Complete genome sequence of Mycoplasma gateae strain 3700.</title>
        <authorList>
            <person name="Spergser J."/>
        </authorList>
    </citation>
    <scope>NUCLEOTIDE SEQUENCE [LARGE SCALE GENOMIC DNA]</scope>
    <source>
        <strain evidence="6">3700</strain>
    </source>
</reference>
<keyword evidence="3 5" id="KW-1133">Transmembrane helix</keyword>
<evidence type="ECO:0000256" key="4">
    <source>
        <dbReference type="ARBA" id="ARBA00023136"/>
    </source>
</evidence>
<proteinExistence type="predicted"/>
<evidence type="ECO:0000256" key="1">
    <source>
        <dbReference type="ARBA" id="ARBA00004141"/>
    </source>
</evidence>
<protein>
    <submittedName>
        <fullName evidence="6">Energy-coupling factor transporter transmembrane component T</fullName>
    </submittedName>
</protein>
<accession>A0ABZ2AHQ6</accession>
<organism evidence="6 7">
    <name type="scientific">Metamycoplasma gateae</name>
    <dbReference type="NCBI Taxonomy" id="35769"/>
    <lineage>
        <taxon>Bacteria</taxon>
        <taxon>Bacillati</taxon>
        <taxon>Mycoplasmatota</taxon>
        <taxon>Mycoplasmoidales</taxon>
        <taxon>Metamycoplasmataceae</taxon>
        <taxon>Metamycoplasma</taxon>
    </lineage>
</organism>
<dbReference type="PANTHER" id="PTHR33514:SF13">
    <property type="entry name" value="PROTEIN ABCI12, CHLOROPLASTIC"/>
    <property type="match status" value="1"/>
</dbReference>
<comment type="subcellular location">
    <subcellularLocation>
        <location evidence="1">Membrane</location>
        <topology evidence="1">Multi-pass membrane protein</topology>
    </subcellularLocation>
</comment>
<keyword evidence="7" id="KW-1185">Reference proteome</keyword>
<dbReference type="Pfam" id="PF02361">
    <property type="entry name" value="CbiQ"/>
    <property type="match status" value="1"/>
</dbReference>
<evidence type="ECO:0000256" key="3">
    <source>
        <dbReference type="ARBA" id="ARBA00022989"/>
    </source>
</evidence>
<dbReference type="Proteomes" id="UP001431935">
    <property type="component" value="Chromosome"/>
</dbReference>
<sequence length="316" mass="36299">MQKNIVGKYLNIDTPIHKLDPRLKFLANILFIILFFISSHYITLATLILFSMVIYVITTKSIKSLFQKIKLPIYIALFLLLINMLTVKGAVMYYDIDKYIPLSSETNADAYVIYRGKLIINVTYFAPKNDINSVFQFTLFSLHRTITIFLRIYGVILVTTVLTVSTKPVLLTRAINNLLFPLKLFRIPTEIITMIISIALRFIPTLLEESSRIMKAQSSRGVDFKNGNFKDKIKSFIVLMVPLFVSSFNKANDLSDAMTSRGYEPYSKRTYYRVLSPNWRDLISTIILMGLTALIVVSSIDSIQLPNWWLSTFQKV</sequence>
<dbReference type="PANTHER" id="PTHR33514">
    <property type="entry name" value="PROTEIN ABCI12, CHLOROPLASTIC"/>
    <property type="match status" value="1"/>
</dbReference>
<name>A0ABZ2AHQ6_9BACT</name>
<evidence type="ECO:0000256" key="2">
    <source>
        <dbReference type="ARBA" id="ARBA00022692"/>
    </source>
</evidence>
<keyword evidence="4 5" id="KW-0472">Membrane</keyword>
<evidence type="ECO:0000313" key="7">
    <source>
        <dbReference type="Proteomes" id="UP001431935"/>
    </source>
</evidence>
<feature type="transmembrane region" description="Helical" evidence="5">
    <location>
        <begin position="148"/>
        <end position="165"/>
    </location>
</feature>
<feature type="transmembrane region" description="Helical" evidence="5">
    <location>
        <begin position="282"/>
        <end position="300"/>
    </location>
</feature>
<feature type="transmembrane region" description="Helical" evidence="5">
    <location>
        <begin position="185"/>
        <end position="207"/>
    </location>
</feature>
<keyword evidence="2 5" id="KW-0812">Transmembrane</keyword>
<dbReference type="CDD" id="cd16914">
    <property type="entry name" value="EcfT"/>
    <property type="match status" value="1"/>
</dbReference>
<evidence type="ECO:0000256" key="5">
    <source>
        <dbReference type="SAM" id="Phobius"/>
    </source>
</evidence>
<gene>
    <name evidence="6" type="ORF">V2E26_01000</name>
</gene>
<dbReference type="RefSeq" id="WP_330463586.1">
    <property type="nucleotide sequence ID" value="NZ_CP143578.1"/>
</dbReference>
<dbReference type="InterPro" id="IPR003339">
    <property type="entry name" value="ABC/ECF_trnsptr_transmembrane"/>
</dbReference>
<evidence type="ECO:0000313" key="6">
    <source>
        <dbReference type="EMBL" id="WVN21555.1"/>
    </source>
</evidence>
<feature type="transmembrane region" description="Helical" evidence="5">
    <location>
        <begin position="69"/>
        <end position="91"/>
    </location>
</feature>
<feature type="transmembrane region" description="Helical" evidence="5">
    <location>
        <begin position="29"/>
        <end position="57"/>
    </location>
</feature>
<dbReference type="EMBL" id="CP143578">
    <property type="protein sequence ID" value="WVN21555.1"/>
    <property type="molecule type" value="Genomic_DNA"/>
</dbReference>